<evidence type="ECO:0000313" key="10">
    <source>
        <dbReference type="EMBL" id="MEQ2421629.1"/>
    </source>
</evidence>
<evidence type="ECO:0000256" key="2">
    <source>
        <dbReference type="ARBA" id="ARBA00022485"/>
    </source>
</evidence>
<dbReference type="InterPro" id="IPR011538">
    <property type="entry name" value="Nuo51_FMN-bd"/>
</dbReference>
<dbReference type="InterPro" id="IPR026902">
    <property type="entry name" value="RnfC_N"/>
</dbReference>
<evidence type="ECO:0000256" key="7">
    <source>
        <dbReference type="ARBA" id="ARBA00023014"/>
    </source>
</evidence>
<keyword evidence="7" id="KW-0411">Iron-sulfur</keyword>
<dbReference type="Gene3D" id="3.40.50.11540">
    <property type="entry name" value="NADH-ubiquinone oxidoreductase 51kDa subunit"/>
    <property type="match status" value="1"/>
</dbReference>
<dbReference type="SUPFAM" id="SSF142019">
    <property type="entry name" value="Nqo1 FMN-binding domain-like"/>
    <property type="match status" value="1"/>
</dbReference>
<dbReference type="EMBL" id="JBBMEU010000009">
    <property type="protein sequence ID" value="MEQ2421629.1"/>
    <property type="molecule type" value="Genomic_DNA"/>
</dbReference>
<protein>
    <submittedName>
        <fullName evidence="10">Proline reductase-associated electron transfer protein PrdC</fullName>
    </submittedName>
</protein>
<reference evidence="10 11" key="1">
    <citation type="submission" date="2024-03" db="EMBL/GenBank/DDBJ databases">
        <title>Human intestinal bacterial collection.</title>
        <authorList>
            <person name="Pauvert C."/>
            <person name="Hitch T.C.A."/>
            <person name="Clavel T."/>
        </authorList>
    </citation>
    <scope>NUCLEOTIDE SEQUENCE [LARGE SCALE GENOMIC DNA]</scope>
    <source>
        <strain evidence="10 11">CLA-AA-H81</strain>
    </source>
</reference>
<name>A0ABV1CU03_9FIRM</name>
<dbReference type="NCBIfam" id="TIGR04481">
    <property type="entry name" value="PR_assoc_PrdC"/>
    <property type="match status" value="1"/>
</dbReference>
<dbReference type="InterPro" id="IPR010208">
    <property type="entry name" value="Ion_transpt_RnfC/RsxC"/>
</dbReference>
<keyword evidence="6" id="KW-0408">Iron</keyword>
<dbReference type="InterPro" id="IPR037225">
    <property type="entry name" value="Nuo51_FMN-bd_sf"/>
</dbReference>
<dbReference type="PANTHER" id="PTHR43034">
    <property type="entry name" value="ION-TRANSLOCATING OXIDOREDUCTASE COMPLEX SUBUNIT C"/>
    <property type="match status" value="1"/>
</dbReference>
<comment type="caution">
    <text evidence="10">The sequence shown here is derived from an EMBL/GenBank/DDBJ whole genome shotgun (WGS) entry which is preliminary data.</text>
</comment>
<feature type="domain" description="RnfC Barrel sandwich hybrid" evidence="9">
    <location>
        <begin position="4"/>
        <end position="59"/>
    </location>
</feature>
<keyword evidence="2" id="KW-0004">4Fe-4S</keyword>
<dbReference type="Pfam" id="PF01512">
    <property type="entry name" value="Complex1_51K"/>
    <property type="match status" value="1"/>
</dbReference>
<organism evidence="10 11">
    <name type="scientific">Megasphaera intestinihominis</name>
    <dbReference type="NCBI Taxonomy" id="3133159"/>
    <lineage>
        <taxon>Bacteria</taxon>
        <taxon>Bacillati</taxon>
        <taxon>Bacillota</taxon>
        <taxon>Negativicutes</taxon>
        <taxon>Veillonellales</taxon>
        <taxon>Veillonellaceae</taxon>
        <taxon>Megasphaera</taxon>
    </lineage>
</organism>
<accession>A0ABV1CU03</accession>
<dbReference type="InterPro" id="IPR031001">
    <property type="entry name" value="PR_assoc_PrdC"/>
</dbReference>
<sequence>MRPFVFPLSQHIGAPSVPVVQPGDRVQRGQCIAEAGEGLGSPVYTSVSGTVLEVTDDAVIVRADDVQPKEYVPLTAQTPLDYIRQAGIVGLGGAGFPTYQKLAVPFLNGGVVIANASECEPVLTHNIKAIERDCRPMIRGLQLAMDLVHADKGVIAIKAIHGDAVRALQQAIAADDRLALHFLPNVYPVGEERAVVREVLGTLLDAGSLPSKAGAVIINVETLQRVAEAVDDKKPLIDKDVTVAGKLNGPEVQVFHDLPLGMAVSDVLEKAGGLGKEYGELIMGGPFMGRRTSLDAPIVKTTGGIIAAETFLPGPEKIGLLVCACGADEKRLREIAASMGSAVAGVAFCKQAHEVKPGVRKCDNPGHCPGQVQRVMTLKKEGAQALLISNCTDCTNTVMACAPQLHLPVYHCTDGALRAVHHKLIRRIKA</sequence>
<evidence type="ECO:0000256" key="5">
    <source>
        <dbReference type="ARBA" id="ARBA00022982"/>
    </source>
</evidence>
<keyword evidence="5" id="KW-0249">Electron transport</keyword>
<dbReference type="Proteomes" id="UP001433088">
    <property type="component" value="Unassembled WGS sequence"/>
</dbReference>
<evidence type="ECO:0000256" key="6">
    <source>
        <dbReference type="ARBA" id="ARBA00023004"/>
    </source>
</evidence>
<keyword evidence="1" id="KW-0813">Transport</keyword>
<evidence type="ECO:0000259" key="8">
    <source>
        <dbReference type="Pfam" id="PF01512"/>
    </source>
</evidence>
<evidence type="ECO:0000256" key="1">
    <source>
        <dbReference type="ARBA" id="ARBA00022448"/>
    </source>
</evidence>
<gene>
    <name evidence="10" type="primary">prdC</name>
    <name evidence="10" type="ORF">WMO23_02620</name>
</gene>
<proteinExistence type="predicted"/>
<dbReference type="PANTHER" id="PTHR43034:SF2">
    <property type="entry name" value="ION-TRANSLOCATING OXIDOREDUCTASE COMPLEX SUBUNIT C"/>
    <property type="match status" value="1"/>
</dbReference>
<dbReference type="Pfam" id="PF13375">
    <property type="entry name" value="RnfC_N"/>
    <property type="match status" value="1"/>
</dbReference>
<evidence type="ECO:0000313" key="11">
    <source>
        <dbReference type="Proteomes" id="UP001433088"/>
    </source>
</evidence>
<evidence type="ECO:0000256" key="4">
    <source>
        <dbReference type="ARBA" id="ARBA00022737"/>
    </source>
</evidence>
<feature type="domain" description="NADH-ubiquinone oxidoreductase 51kDa subunit FMN-binding" evidence="8">
    <location>
        <begin position="83"/>
        <end position="227"/>
    </location>
</feature>
<evidence type="ECO:0000259" key="9">
    <source>
        <dbReference type="Pfam" id="PF13375"/>
    </source>
</evidence>
<evidence type="ECO:0000256" key="3">
    <source>
        <dbReference type="ARBA" id="ARBA00022723"/>
    </source>
</evidence>
<keyword evidence="3" id="KW-0479">Metal-binding</keyword>
<keyword evidence="4" id="KW-0677">Repeat</keyword>
<keyword evidence="11" id="KW-1185">Reference proteome</keyword>
<dbReference type="RefSeq" id="WP_302681129.1">
    <property type="nucleotide sequence ID" value="NZ_JBBMEU010000009.1"/>
</dbReference>
<dbReference type="SUPFAM" id="SSF142984">
    <property type="entry name" value="Nqo1 middle domain-like"/>
    <property type="match status" value="1"/>
</dbReference>